<gene>
    <name evidence="1" type="ORF">CTOB1V02_LOCUS4955</name>
</gene>
<dbReference type="AlphaFoldDB" id="A0A7R8ZKA5"/>
<reference evidence="1" key="1">
    <citation type="submission" date="2020-11" db="EMBL/GenBank/DDBJ databases">
        <authorList>
            <person name="Tran Van P."/>
        </authorList>
    </citation>
    <scope>NUCLEOTIDE SEQUENCE</scope>
</reference>
<organism evidence="1">
    <name type="scientific">Cyprideis torosa</name>
    <dbReference type="NCBI Taxonomy" id="163714"/>
    <lineage>
        <taxon>Eukaryota</taxon>
        <taxon>Metazoa</taxon>
        <taxon>Ecdysozoa</taxon>
        <taxon>Arthropoda</taxon>
        <taxon>Crustacea</taxon>
        <taxon>Oligostraca</taxon>
        <taxon>Ostracoda</taxon>
        <taxon>Podocopa</taxon>
        <taxon>Podocopida</taxon>
        <taxon>Cytherocopina</taxon>
        <taxon>Cytheroidea</taxon>
        <taxon>Cytherideidae</taxon>
        <taxon>Cyprideis</taxon>
    </lineage>
</organism>
<name>A0A7R8ZKA5_9CRUS</name>
<dbReference type="EMBL" id="OB661011">
    <property type="protein sequence ID" value="CAD7227044.1"/>
    <property type="molecule type" value="Genomic_DNA"/>
</dbReference>
<protein>
    <submittedName>
        <fullName evidence="1">Uncharacterized protein</fullName>
    </submittedName>
</protein>
<sequence>MEPDSNALYAPGDKNSRDSFKIGPSSLLFREQLTLPPGRTKHEIFDFEGPGSDQDDVEEMIGDNIPLSFSLESLKGRRFDFPSLVSPWWGTPAPRKAIRNDSNRRIPASHSVIEILPPAKKRSASCMKMCLRQRLVHPSQCHSLC</sequence>
<proteinExistence type="predicted"/>
<accession>A0A7R8ZKA5</accession>
<evidence type="ECO:0000313" key="1">
    <source>
        <dbReference type="EMBL" id="CAD7227044.1"/>
    </source>
</evidence>